<dbReference type="InParanoid" id="D7TU62"/>
<evidence type="ECO:0000313" key="2">
    <source>
        <dbReference type="EMBL" id="CBI34036.3"/>
    </source>
</evidence>
<keyword evidence="3" id="KW-1185">Reference proteome</keyword>
<accession>D7TU62</accession>
<feature type="region of interest" description="Disordered" evidence="1">
    <location>
        <begin position="66"/>
        <end position="85"/>
    </location>
</feature>
<protein>
    <submittedName>
        <fullName evidence="2">Uncharacterized protein</fullName>
    </submittedName>
</protein>
<evidence type="ECO:0000256" key="1">
    <source>
        <dbReference type="SAM" id="MobiDB-lite"/>
    </source>
</evidence>
<dbReference type="HOGENOM" id="CLU_192525_0_0_1"/>
<proteinExistence type="predicted"/>
<gene>
    <name evidence="2" type="ordered locus">VIT_03s0017g00730</name>
</gene>
<dbReference type="PaxDb" id="29760-VIT_03s0017g00730.t01"/>
<dbReference type="Proteomes" id="UP000009183">
    <property type="component" value="Chromosome 3"/>
</dbReference>
<organism evidence="2 3">
    <name type="scientific">Vitis vinifera</name>
    <name type="common">Grape</name>
    <dbReference type="NCBI Taxonomy" id="29760"/>
    <lineage>
        <taxon>Eukaryota</taxon>
        <taxon>Viridiplantae</taxon>
        <taxon>Streptophyta</taxon>
        <taxon>Embryophyta</taxon>
        <taxon>Tracheophyta</taxon>
        <taxon>Spermatophyta</taxon>
        <taxon>Magnoliopsida</taxon>
        <taxon>eudicotyledons</taxon>
        <taxon>Gunneridae</taxon>
        <taxon>Pentapetalae</taxon>
        <taxon>rosids</taxon>
        <taxon>Vitales</taxon>
        <taxon>Vitaceae</taxon>
        <taxon>Viteae</taxon>
        <taxon>Vitis</taxon>
    </lineage>
</organism>
<dbReference type="AlphaFoldDB" id="D7TU62"/>
<evidence type="ECO:0000313" key="3">
    <source>
        <dbReference type="Proteomes" id="UP000009183"/>
    </source>
</evidence>
<sequence>MHNWIPWHLLPKIHHHYLRTKIIIILNKECQKLNLLAANHLHMNPLEHGFGLVAGSTKERDREHLCHLKHQLNREKEKKREEEGR</sequence>
<dbReference type="EMBL" id="FN596248">
    <property type="protein sequence ID" value="CBI34036.3"/>
    <property type="molecule type" value="Genomic_DNA"/>
</dbReference>
<name>D7TU62_VITVI</name>
<reference evidence="3" key="1">
    <citation type="journal article" date="2007" name="Nature">
        <title>The grapevine genome sequence suggests ancestral hexaploidization in major angiosperm phyla.</title>
        <authorList>
            <consortium name="The French-Italian Public Consortium for Grapevine Genome Characterization."/>
            <person name="Jaillon O."/>
            <person name="Aury J.-M."/>
            <person name="Noel B."/>
            <person name="Policriti A."/>
            <person name="Clepet C."/>
            <person name="Casagrande A."/>
            <person name="Choisne N."/>
            <person name="Aubourg S."/>
            <person name="Vitulo N."/>
            <person name="Jubin C."/>
            <person name="Vezzi A."/>
            <person name="Legeai F."/>
            <person name="Hugueney P."/>
            <person name="Dasilva C."/>
            <person name="Horner D."/>
            <person name="Mica E."/>
            <person name="Jublot D."/>
            <person name="Poulain J."/>
            <person name="Bruyere C."/>
            <person name="Billault A."/>
            <person name="Segurens B."/>
            <person name="Gouyvenoux M."/>
            <person name="Ugarte E."/>
            <person name="Cattonaro F."/>
            <person name="Anthouard V."/>
            <person name="Vico V."/>
            <person name="Del Fabbro C."/>
            <person name="Alaux M."/>
            <person name="Di Gaspero G."/>
            <person name="Dumas V."/>
            <person name="Felice N."/>
            <person name="Paillard S."/>
            <person name="Juman I."/>
            <person name="Moroldo M."/>
            <person name="Scalabrin S."/>
            <person name="Canaguier A."/>
            <person name="Le Clainche I."/>
            <person name="Malacrida G."/>
            <person name="Durand E."/>
            <person name="Pesole G."/>
            <person name="Laucou V."/>
            <person name="Chatelet P."/>
            <person name="Merdinoglu D."/>
            <person name="Delledonne M."/>
            <person name="Pezzotti M."/>
            <person name="Lecharny A."/>
            <person name="Scarpelli C."/>
            <person name="Artiguenave F."/>
            <person name="Pe M.E."/>
            <person name="Valle G."/>
            <person name="Morgante M."/>
            <person name="Caboche M."/>
            <person name="Adam-Blondon A.-F."/>
            <person name="Weissenbach J."/>
            <person name="Quetier F."/>
            <person name="Wincker P."/>
        </authorList>
    </citation>
    <scope>NUCLEOTIDE SEQUENCE [LARGE SCALE GENOMIC DNA]</scope>
    <source>
        <strain evidence="3">cv. Pinot noir / PN40024</strain>
    </source>
</reference>